<dbReference type="PRINTS" id="PR01950">
    <property type="entry name" value="LANCSUPER"/>
</dbReference>
<feature type="binding site" evidence="1">
    <location>
        <position position="361"/>
    </location>
    <ligand>
        <name>Zn(2+)</name>
        <dbReference type="ChEBI" id="CHEBI:29105"/>
    </ligand>
</feature>
<dbReference type="AlphaFoldDB" id="A0A2B7WTH5"/>
<proteinExistence type="predicted"/>
<organism evidence="2 3">
    <name type="scientific">Helicocarpus griseus UAMH5409</name>
    <dbReference type="NCBI Taxonomy" id="1447875"/>
    <lineage>
        <taxon>Eukaryota</taxon>
        <taxon>Fungi</taxon>
        <taxon>Dikarya</taxon>
        <taxon>Ascomycota</taxon>
        <taxon>Pezizomycotina</taxon>
        <taxon>Eurotiomycetes</taxon>
        <taxon>Eurotiomycetidae</taxon>
        <taxon>Onygenales</taxon>
        <taxon>Ajellomycetaceae</taxon>
        <taxon>Helicocarpus</taxon>
    </lineage>
</organism>
<dbReference type="PANTHER" id="PTHR12736">
    <property type="entry name" value="LANC-LIKE PROTEIN"/>
    <property type="match status" value="1"/>
</dbReference>
<dbReference type="Gene3D" id="1.50.10.10">
    <property type="match status" value="1"/>
</dbReference>
<evidence type="ECO:0008006" key="4">
    <source>
        <dbReference type="Google" id="ProtNLM"/>
    </source>
</evidence>
<dbReference type="Proteomes" id="UP000223968">
    <property type="component" value="Unassembled WGS sequence"/>
</dbReference>
<dbReference type="GO" id="GO:0005886">
    <property type="term" value="C:plasma membrane"/>
    <property type="evidence" value="ECO:0007669"/>
    <property type="project" value="TreeGrafter"/>
</dbReference>
<name>A0A2B7WTH5_9EURO</name>
<feature type="binding site" evidence="1">
    <location>
        <position position="360"/>
    </location>
    <ligand>
        <name>Zn(2+)</name>
        <dbReference type="ChEBI" id="CHEBI:29105"/>
    </ligand>
</feature>
<dbReference type="InterPro" id="IPR007822">
    <property type="entry name" value="LANC-like"/>
</dbReference>
<dbReference type="GO" id="GO:0031179">
    <property type="term" value="P:peptide modification"/>
    <property type="evidence" value="ECO:0007669"/>
    <property type="project" value="InterPro"/>
</dbReference>
<dbReference type="GO" id="GO:0005975">
    <property type="term" value="P:carbohydrate metabolic process"/>
    <property type="evidence" value="ECO:0007669"/>
    <property type="project" value="InterPro"/>
</dbReference>
<reference evidence="2 3" key="1">
    <citation type="submission" date="2017-10" db="EMBL/GenBank/DDBJ databases">
        <title>Comparative genomics in systemic dimorphic fungi from Ajellomycetaceae.</title>
        <authorList>
            <person name="Munoz J.F."/>
            <person name="Mcewen J.G."/>
            <person name="Clay O.K."/>
            <person name="Cuomo C.A."/>
        </authorList>
    </citation>
    <scope>NUCLEOTIDE SEQUENCE [LARGE SCALE GENOMIC DNA]</scope>
    <source>
        <strain evidence="2 3">UAMH5409</strain>
    </source>
</reference>
<dbReference type="OrthoDB" id="10257263at2759"/>
<dbReference type="SMART" id="SM01260">
    <property type="entry name" value="LANC_like"/>
    <property type="match status" value="1"/>
</dbReference>
<accession>A0A2B7WTH5</accession>
<dbReference type="PANTHER" id="PTHR12736:SF7">
    <property type="entry name" value="LANC-LIKE PROTEIN 3"/>
    <property type="match status" value="1"/>
</dbReference>
<dbReference type="CDD" id="cd04794">
    <property type="entry name" value="euk_LANCL"/>
    <property type="match status" value="1"/>
</dbReference>
<keyword evidence="1" id="KW-0479">Metal-binding</keyword>
<dbReference type="EMBL" id="PDNB01000195">
    <property type="protein sequence ID" value="PGG99902.1"/>
    <property type="molecule type" value="Genomic_DNA"/>
</dbReference>
<dbReference type="Pfam" id="PF05147">
    <property type="entry name" value="LANC_like"/>
    <property type="match status" value="1"/>
</dbReference>
<dbReference type="SUPFAM" id="SSF158745">
    <property type="entry name" value="LanC-like"/>
    <property type="match status" value="1"/>
</dbReference>
<sequence length="509" mass="55683">MAPQYYENELQLIGLEKEKLQQVLVELRDAVKRATVIIKQNEPEPRPDDSSAFGTMYSGVSGIALMFLRLEEQAGYIADKDDIQSLASEFHKGATSRINQTASGTSHLRPGRLSPLGSATLGASVLRVLATIAGSSRKTVSSSEVGDLQGAAELALQQGTILGGDEPLYGRVGLLWAILYIRQLCLDDEENTVTLTPVFTMIPKIVTAIIDTGKVGASEYQNLHGQQGCLPLMWPWHDKYYAGAIALAGILSILLACKHDELDDGTISHLPIIAQTISGLCKLSIENGGSLPSSLPAHSRHVPYVQICHGSPGLLILLAQARNNPQITRSFWEPDWDKAIRLGSEQVWKHGLLAKGGGLCHGIAGNAWPFLMLHDSFEYGNESMVQAKLAYKDRTKVVPPEEEELTPDYFLSRALTFLLFAQKTPPFHRRGSQEELQFRMPDSPYSLFEGLAGTTSAWAEACVVIQARLRKEELDGKGSGDVSEKRDELLCKHLRHELGFPGLTLGGLH</sequence>
<dbReference type="GO" id="GO:0046872">
    <property type="term" value="F:metal ion binding"/>
    <property type="evidence" value="ECO:0007669"/>
    <property type="project" value="UniProtKB-KW"/>
</dbReference>
<evidence type="ECO:0000256" key="1">
    <source>
        <dbReference type="PIRSR" id="PIRSR607822-1"/>
    </source>
</evidence>
<keyword evidence="1" id="KW-0862">Zinc</keyword>
<feature type="binding site" evidence="1">
    <location>
        <position position="308"/>
    </location>
    <ligand>
        <name>Zn(2+)</name>
        <dbReference type="ChEBI" id="CHEBI:29105"/>
    </ligand>
</feature>
<keyword evidence="3" id="KW-1185">Reference proteome</keyword>
<comment type="caution">
    <text evidence="2">The sequence shown here is derived from an EMBL/GenBank/DDBJ whole genome shotgun (WGS) entry which is preliminary data.</text>
</comment>
<dbReference type="InterPro" id="IPR012341">
    <property type="entry name" value="6hp_glycosidase-like_sf"/>
</dbReference>
<protein>
    <recommendedName>
        <fullName evidence="4">Lanthionine synthetase C family protein</fullName>
    </recommendedName>
</protein>
<evidence type="ECO:0000313" key="3">
    <source>
        <dbReference type="Proteomes" id="UP000223968"/>
    </source>
</evidence>
<gene>
    <name evidence="2" type="ORF">AJ79_08384</name>
</gene>
<evidence type="ECO:0000313" key="2">
    <source>
        <dbReference type="EMBL" id="PGG99902.1"/>
    </source>
</evidence>